<proteinExistence type="predicted"/>
<feature type="transmembrane region" description="Helical" evidence="7">
    <location>
        <begin position="181"/>
        <end position="200"/>
    </location>
</feature>
<keyword evidence="3 7" id="KW-0812">Transmembrane</keyword>
<dbReference type="GO" id="GO:0055085">
    <property type="term" value="P:transmembrane transport"/>
    <property type="evidence" value="ECO:0007669"/>
    <property type="project" value="InterPro"/>
</dbReference>
<dbReference type="Pfam" id="PF03600">
    <property type="entry name" value="CitMHS"/>
    <property type="match status" value="1"/>
</dbReference>
<dbReference type="InterPro" id="IPR051679">
    <property type="entry name" value="DASS-Related_Transporters"/>
</dbReference>
<keyword evidence="6 7" id="KW-0472">Membrane</keyword>
<keyword evidence="2" id="KW-0813">Transport</keyword>
<evidence type="ECO:0000313" key="10">
    <source>
        <dbReference type="Proteomes" id="UP000886860"/>
    </source>
</evidence>
<feature type="transmembrane region" description="Helical" evidence="7">
    <location>
        <begin position="231"/>
        <end position="247"/>
    </location>
</feature>
<evidence type="ECO:0000256" key="2">
    <source>
        <dbReference type="ARBA" id="ARBA00022448"/>
    </source>
</evidence>
<sequence length="425" mass="45039">MEMYIVLAVAVFMMAMFVWHKVPFGLTTMTCCIILTLTGVIDVETAFSGFGNKIVVLVAPMLALGAVLGKTSMVGKIRGVMETMKGKRGYLMVLTLFFFTALLAQFIPSTAVMAIMVVFAAQIGDNGDITPTRVILPMLGVASCFKFRFPVSAGAANFATINALYEGIITDQAYHLTMLEPFIFCIIPMVMVGIFCIFGWKLMPKSEGSLNQDAVNAKTQESVMTPGQEKVVYIVFILAMVIMITNVGGMLYLAPAIAVALLIWTGILDAKEASKLMTSDTIWMMAGVLVVSDALGSSGASEAIGNLLLNAVGENPNSFMIMLLFAAVTVIMTNFLSNAATQTVIVPLAASLALAGGWDPRGLVLIAGIANMADVALPSGSGEAAVAFAAGGYNPAKVLRFTLPYMAVSILGYAISAQLLYPLYG</sequence>
<feature type="transmembrane region" description="Helical" evidence="7">
    <location>
        <begin position="403"/>
        <end position="424"/>
    </location>
</feature>
<dbReference type="EMBL" id="DVKS01000071">
    <property type="protein sequence ID" value="HIT41337.1"/>
    <property type="molecule type" value="Genomic_DNA"/>
</dbReference>
<protein>
    <submittedName>
        <fullName evidence="9">Anion permease</fullName>
    </submittedName>
</protein>
<dbReference type="GO" id="GO:0005886">
    <property type="term" value="C:plasma membrane"/>
    <property type="evidence" value="ECO:0007669"/>
    <property type="project" value="TreeGrafter"/>
</dbReference>
<evidence type="ECO:0000256" key="5">
    <source>
        <dbReference type="ARBA" id="ARBA00022989"/>
    </source>
</evidence>
<feature type="transmembrane region" description="Helical" evidence="7">
    <location>
        <begin position="319"/>
        <end position="336"/>
    </location>
</feature>
<gene>
    <name evidence="9" type="ORF">IAB60_04400</name>
</gene>
<evidence type="ECO:0000313" key="9">
    <source>
        <dbReference type="EMBL" id="HIT41337.1"/>
    </source>
</evidence>
<feature type="transmembrane region" description="Helical" evidence="7">
    <location>
        <begin position="7"/>
        <end position="38"/>
    </location>
</feature>
<reference evidence="9" key="2">
    <citation type="journal article" date="2021" name="PeerJ">
        <title>Extensive microbial diversity within the chicken gut microbiome revealed by metagenomics and culture.</title>
        <authorList>
            <person name="Gilroy R."/>
            <person name="Ravi A."/>
            <person name="Getino M."/>
            <person name="Pursley I."/>
            <person name="Horton D.L."/>
            <person name="Alikhan N.F."/>
            <person name="Baker D."/>
            <person name="Gharbi K."/>
            <person name="Hall N."/>
            <person name="Watson M."/>
            <person name="Adriaenssens E.M."/>
            <person name="Foster-Nyarko E."/>
            <person name="Jarju S."/>
            <person name="Secka A."/>
            <person name="Antonio M."/>
            <person name="Oren A."/>
            <person name="Chaudhuri R.R."/>
            <person name="La Ragione R."/>
            <person name="Hildebrand F."/>
            <person name="Pallen M.J."/>
        </authorList>
    </citation>
    <scope>NUCLEOTIDE SEQUENCE</scope>
    <source>
        <strain evidence="9">CHK123-3438</strain>
    </source>
</reference>
<evidence type="ECO:0000256" key="3">
    <source>
        <dbReference type="ARBA" id="ARBA00022692"/>
    </source>
</evidence>
<reference evidence="9" key="1">
    <citation type="submission" date="2020-10" db="EMBL/GenBank/DDBJ databases">
        <authorList>
            <person name="Gilroy R."/>
        </authorList>
    </citation>
    <scope>NUCLEOTIDE SEQUENCE</scope>
    <source>
        <strain evidence="9">CHK123-3438</strain>
    </source>
</reference>
<dbReference type="AlphaFoldDB" id="A0A9D1KGA9"/>
<dbReference type="InterPro" id="IPR004680">
    <property type="entry name" value="Cit_transptr-like_dom"/>
</dbReference>
<feature type="transmembrane region" description="Helical" evidence="7">
    <location>
        <begin position="50"/>
        <end position="69"/>
    </location>
</feature>
<dbReference type="PANTHER" id="PTHR43652:SF2">
    <property type="entry name" value="BASIC AMINO ACID ANTIPORTER YFCC-RELATED"/>
    <property type="match status" value="1"/>
</dbReference>
<evidence type="ECO:0000256" key="7">
    <source>
        <dbReference type="SAM" id="Phobius"/>
    </source>
</evidence>
<evidence type="ECO:0000256" key="1">
    <source>
        <dbReference type="ARBA" id="ARBA00004141"/>
    </source>
</evidence>
<feature type="transmembrane region" description="Helical" evidence="7">
    <location>
        <begin position="90"/>
        <end position="123"/>
    </location>
</feature>
<accession>A0A9D1KGA9</accession>
<comment type="caution">
    <text evidence="9">The sequence shown here is derived from an EMBL/GenBank/DDBJ whole genome shotgun (WGS) entry which is preliminary data.</text>
</comment>
<organism evidence="9 10">
    <name type="scientific">Candidatus Caccovicinus merdipullorum</name>
    <dbReference type="NCBI Taxonomy" id="2840724"/>
    <lineage>
        <taxon>Bacteria</taxon>
        <taxon>Bacillati</taxon>
        <taxon>Bacillota</taxon>
        <taxon>Clostridia</taxon>
        <taxon>Eubacteriales</taxon>
        <taxon>Candidatus Caccovicinus</taxon>
    </lineage>
</organism>
<keyword evidence="4" id="KW-0677">Repeat</keyword>
<evidence type="ECO:0000259" key="8">
    <source>
        <dbReference type="Pfam" id="PF03600"/>
    </source>
</evidence>
<keyword evidence="5 7" id="KW-1133">Transmembrane helix</keyword>
<dbReference type="Proteomes" id="UP000886860">
    <property type="component" value="Unassembled WGS sequence"/>
</dbReference>
<name>A0A9D1KGA9_9FIRM</name>
<dbReference type="PANTHER" id="PTHR43652">
    <property type="entry name" value="BASIC AMINO ACID ANTIPORTER YFCC-RELATED"/>
    <property type="match status" value="1"/>
</dbReference>
<evidence type="ECO:0000256" key="4">
    <source>
        <dbReference type="ARBA" id="ARBA00022737"/>
    </source>
</evidence>
<comment type="subcellular location">
    <subcellularLocation>
        <location evidence="1">Membrane</location>
        <topology evidence="1">Multi-pass membrane protein</topology>
    </subcellularLocation>
</comment>
<feature type="transmembrane region" description="Helical" evidence="7">
    <location>
        <begin position="282"/>
        <end position="299"/>
    </location>
</feature>
<feature type="domain" description="Citrate transporter-like" evidence="8">
    <location>
        <begin position="14"/>
        <end position="368"/>
    </location>
</feature>
<evidence type="ECO:0000256" key="6">
    <source>
        <dbReference type="ARBA" id="ARBA00023136"/>
    </source>
</evidence>